<dbReference type="EMBL" id="AMGV01000011">
    <property type="protein sequence ID" value="KEF54076.1"/>
    <property type="molecule type" value="Genomic_DNA"/>
</dbReference>
<dbReference type="Gene3D" id="3.50.50.60">
    <property type="entry name" value="FAD/NAD(P)-binding domain"/>
    <property type="match status" value="1"/>
</dbReference>
<gene>
    <name evidence="1" type="ORF">A1O9_09871</name>
</gene>
<sequence length="146" mass="16499">MKVGKNINAVLIWSLESTVCGLRSSLLIAIFYLSALVLQGAEMWLNNADNDFQDPSAMVGEGAHFCPGLGDGNFMAMLRDSNRKFQVYVQMRKPDKWAKEVRFDTADGKTMKVIVLQEFAQWASQYRRMIEACVDSVAYWTLSMSI</sequence>
<comment type="caution">
    <text evidence="1">The sequence shown here is derived from an EMBL/GenBank/DDBJ whole genome shotgun (WGS) entry which is preliminary data.</text>
</comment>
<protein>
    <submittedName>
        <fullName evidence="1">Uncharacterized protein</fullName>
    </submittedName>
</protein>
<dbReference type="AlphaFoldDB" id="A0A072P2J1"/>
<dbReference type="HOGENOM" id="CLU_1777435_0_0_1"/>
<name>A0A072P2J1_9EURO</name>
<dbReference type="RefSeq" id="XP_013256666.1">
    <property type="nucleotide sequence ID" value="XM_013401212.1"/>
</dbReference>
<evidence type="ECO:0000313" key="1">
    <source>
        <dbReference type="EMBL" id="KEF54076.1"/>
    </source>
</evidence>
<dbReference type="Proteomes" id="UP000027920">
    <property type="component" value="Unassembled WGS sequence"/>
</dbReference>
<proteinExistence type="predicted"/>
<dbReference type="GeneID" id="25284779"/>
<dbReference type="VEuPathDB" id="FungiDB:A1O9_09871"/>
<reference evidence="1 2" key="1">
    <citation type="submission" date="2013-03" db="EMBL/GenBank/DDBJ databases">
        <title>The Genome Sequence of Exophiala aquamarina CBS 119918.</title>
        <authorList>
            <consortium name="The Broad Institute Genomics Platform"/>
            <person name="Cuomo C."/>
            <person name="de Hoog S."/>
            <person name="Gorbushina A."/>
            <person name="Walker B."/>
            <person name="Young S.K."/>
            <person name="Zeng Q."/>
            <person name="Gargeya S."/>
            <person name="Fitzgerald M."/>
            <person name="Haas B."/>
            <person name="Abouelleil A."/>
            <person name="Allen A.W."/>
            <person name="Alvarado L."/>
            <person name="Arachchi H.M."/>
            <person name="Berlin A.M."/>
            <person name="Chapman S.B."/>
            <person name="Gainer-Dewar J."/>
            <person name="Goldberg J."/>
            <person name="Griggs A."/>
            <person name="Gujja S."/>
            <person name="Hansen M."/>
            <person name="Howarth C."/>
            <person name="Imamovic A."/>
            <person name="Ireland A."/>
            <person name="Larimer J."/>
            <person name="McCowan C."/>
            <person name="Murphy C."/>
            <person name="Pearson M."/>
            <person name="Poon T.W."/>
            <person name="Priest M."/>
            <person name="Roberts A."/>
            <person name="Saif S."/>
            <person name="Shea T."/>
            <person name="Sisk P."/>
            <person name="Sykes S."/>
            <person name="Wortman J."/>
            <person name="Nusbaum C."/>
            <person name="Birren B."/>
        </authorList>
    </citation>
    <scope>NUCLEOTIDE SEQUENCE [LARGE SCALE GENOMIC DNA]</scope>
    <source>
        <strain evidence="1 2">CBS 119918</strain>
    </source>
</reference>
<organism evidence="1 2">
    <name type="scientific">Exophiala aquamarina CBS 119918</name>
    <dbReference type="NCBI Taxonomy" id="1182545"/>
    <lineage>
        <taxon>Eukaryota</taxon>
        <taxon>Fungi</taxon>
        <taxon>Dikarya</taxon>
        <taxon>Ascomycota</taxon>
        <taxon>Pezizomycotina</taxon>
        <taxon>Eurotiomycetes</taxon>
        <taxon>Chaetothyriomycetidae</taxon>
        <taxon>Chaetothyriales</taxon>
        <taxon>Herpotrichiellaceae</taxon>
        <taxon>Exophiala</taxon>
    </lineage>
</organism>
<dbReference type="InterPro" id="IPR036188">
    <property type="entry name" value="FAD/NAD-bd_sf"/>
</dbReference>
<keyword evidence="2" id="KW-1185">Reference proteome</keyword>
<accession>A0A072P2J1</accession>
<evidence type="ECO:0000313" key="2">
    <source>
        <dbReference type="Proteomes" id="UP000027920"/>
    </source>
</evidence>